<dbReference type="PROSITE" id="PS00086">
    <property type="entry name" value="CYTOCHROME_P450"/>
    <property type="match status" value="1"/>
</dbReference>
<dbReference type="InterPro" id="IPR001128">
    <property type="entry name" value="Cyt_P450"/>
</dbReference>
<keyword evidence="6" id="KW-1133">Transmembrane helix</keyword>
<dbReference type="Pfam" id="PF00067">
    <property type="entry name" value="p450"/>
    <property type="match status" value="1"/>
</dbReference>
<evidence type="ECO:0000256" key="11">
    <source>
        <dbReference type="PIRSR" id="PIRSR602401-1"/>
    </source>
</evidence>
<comment type="cofactor">
    <cofactor evidence="11">
        <name>heme</name>
        <dbReference type="ChEBI" id="CHEBI:30413"/>
    </cofactor>
</comment>
<comment type="caution">
    <text evidence="13">The sequence shown here is derived from an EMBL/GenBank/DDBJ whole genome shotgun (WGS) entry which is preliminary data.</text>
</comment>
<dbReference type="Proteomes" id="UP000623129">
    <property type="component" value="Unassembled WGS sequence"/>
</dbReference>
<evidence type="ECO:0000256" key="4">
    <source>
        <dbReference type="ARBA" id="ARBA00022692"/>
    </source>
</evidence>
<keyword evidence="9 12" id="KW-0503">Monooxygenase</keyword>
<evidence type="ECO:0000256" key="3">
    <source>
        <dbReference type="ARBA" id="ARBA00022617"/>
    </source>
</evidence>
<comment type="similarity">
    <text evidence="2 12">Belongs to the cytochrome P450 family.</text>
</comment>
<dbReference type="OrthoDB" id="1470350at2759"/>
<dbReference type="InterPro" id="IPR017972">
    <property type="entry name" value="Cyt_P450_CS"/>
</dbReference>
<keyword evidence="3 11" id="KW-0349">Heme</keyword>
<evidence type="ECO:0000313" key="13">
    <source>
        <dbReference type="EMBL" id="KAF3327326.1"/>
    </source>
</evidence>
<dbReference type="PANTHER" id="PTHR24282:SF196">
    <property type="entry name" value="CYTOCHROME P450 714C2"/>
    <property type="match status" value="1"/>
</dbReference>
<evidence type="ECO:0000256" key="10">
    <source>
        <dbReference type="ARBA" id="ARBA00023136"/>
    </source>
</evidence>
<dbReference type="InterPro" id="IPR050665">
    <property type="entry name" value="Cytochrome_P450_Monooxygen"/>
</dbReference>
<protein>
    <submittedName>
        <fullName evidence="13">Cytochrome P450 714C2-like isoform X1</fullName>
    </submittedName>
</protein>
<dbReference type="GO" id="GO:0016020">
    <property type="term" value="C:membrane"/>
    <property type="evidence" value="ECO:0007669"/>
    <property type="project" value="UniProtKB-SubCell"/>
</dbReference>
<dbReference type="SUPFAM" id="SSF48264">
    <property type="entry name" value="Cytochrome P450"/>
    <property type="match status" value="1"/>
</dbReference>
<evidence type="ECO:0000256" key="12">
    <source>
        <dbReference type="RuleBase" id="RU000461"/>
    </source>
</evidence>
<comment type="subcellular location">
    <subcellularLocation>
        <location evidence="1">Membrane</location>
    </subcellularLocation>
</comment>
<keyword evidence="14" id="KW-1185">Reference proteome</keyword>
<evidence type="ECO:0000313" key="14">
    <source>
        <dbReference type="Proteomes" id="UP000623129"/>
    </source>
</evidence>
<gene>
    <name evidence="13" type="ORF">FCM35_KLT07444</name>
</gene>
<evidence type="ECO:0000256" key="7">
    <source>
        <dbReference type="ARBA" id="ARBA00023002"/>
    </source>
</evidence>
<dbReference type="GO" id="GO:0005506">
    <property type="term" value="F:iron ion binding"/>
    <property type="evidence" value="ECO:0007669"/>
    <property type="project" value="InterPro"/>
</dbReference>
<evidence type="ECO:0000256" key="9">
    <source>
        <dbReference type="ARBA" id="ARBA00023033"/>
    </source>
</evidence>
<dbReference type="GO" id="GO:0016705">
    <property type="term" value="F:oxidoreductase activity, acting on paired donors, with incorporation or reduction of molecular oxygen"/>
    <property type="evidence" value="ECO:0007669"/>
    <property type="project" value="InterPro"/>
</dbReference>
<evidence type="ECO:0000256" key="1">
    <source>
        <dbReference type="ARBA" id="ARBA00004370"/>
    </source>
</evidence>
<dbReference type="PRINTS" id="PR00385">
    <property type="entry name" value="P450"/>
</dbReference>
<keyword evidence="10" id="KW-0472">Membrane</keyword>
<dbReference type="GO" id="GO:0020037">
    <property type="term" value="F:heme binding"/>
    <property type="evidence" value="ECO:0007669"/>
    <property type="project" value="InterPro"/>
</dbReference>
<dbReference type="Gene3D" id="1.10.630.10">
    <property type="entry name" value="Cytochrome P450"/>
    <property type="match status" value="1"/>
</dbReference>
<keyword evidence="5 11" id="KW-0479">Metal-binding</keyword>
<dbReference type="PRINTS" id="PR00463">
    <property type="entry name" value="EP450I"/>
</dbReference>
<dbReference type="EMBL" id="SWLB01000017">
    <property type="protein sequence ID" value="KAF3327326.1"/>
    <property type="molecule type" value="Genomic_DNA"/>
</dbReference>
<keyword evidence="8 11" id="KW-0408">Iron</keyword>
<accession>A0A833V7A4</accession>
<dbReference type="PANTHER" id="PTHR24282">
    <property type="entry name" value="CYTOCHROME P450 FAMILY MEMBER"/>
    <property type="match status" value="1"/>
</dbReference>
<name>A0A833V7A4_9POAL</name>
<keyword evidence="4" id="KW-0812">Transmembrane</keyword>
<dbReference type="AlphaFoldDB" id="A0A833V7A4"/>
<evidence type="ECO:0000256" key="6">
    <source>
        <dbReference type="ARBA" id="ARBA00022989"/>
    </source>
</evidence>
<proteinExistence type="inferred from homology"/>
<feature type="binding site" description="axial binding residue" evidence="11">
    <location>
        <position position="361"/>
    </location>
    <ligand>
        <name>heme</name>
        <dbReference type="ChEBI" id="CHEBI:30413"/>
    </ligand>
    <ligandPart>
        <name>Fe</name>
        <dbReference type="ChEBI" id="CHEBI:18248"/>
    </ligandPart>
</feature>
<reference evidence="13" key="1">
    <citation type="submission" date="2020-01" db="EMBL/GenBank/DDBJ databases">
        <title>Genome sequence of Kobresia littledalei, the first chromosome-level genome in the family Cyperaceae.</title>
        <authorList>
            <person name="Qu G."/>
        </authorList>
    </citation>
    <scope>NUCLEOTIDE SEQUENCE</scope>
    <source>
        <strain evidence="13">C.B.Clarke</strain>
        <tissue evidence="13">Leaf</tissue>
    </source>
</reference>
<sequence length="419" mass="47525">MGTIPILHVTEPDLVKAVCQCTPFDLGRPEFVKKTRKPLFGENSLVTANGELWAHERKVVAQEFSMHRVKGMVTAITECGTTLTETWHKIVENEGGKAEIMVQSYLRNFSGNIISRVCFGNSYGKGEEVFSKLSMLQKVWSKSNLVTAIPGTRYLPTKINREIHRLNQEIRSLILYIVQEHKQQDSINRDLLHSIIEGSTSIPDRTALTEEFIIDNCKTMYFAAFETTSVTAAWCLLLLALHPEWQSHVRKEVLEITRGATPDFNMLRQFKMLTMVIQETLRLFPPAAFILREALHDMKLHNMHVPKGTVIQITIPMLHRDLDVWGPDADVFNPNRFANGISGACKHPHMYAPFGSGPRTCAGQNLAMVELKIVLSLLLMRFSFNLSPSYVHSPAYRMTVEPEHDVPLIVKKYDNSAHM</sequence>
<evidence type="ECO:0000256" key="2">
    <source>
        <dbReference type="ARBA" id="ARBA00010617"/>
    </source>
</evidence>
<dbReference type="GO" id="GO:0004497">
    <property type="term" value="F:monooxygenase activity"/>
    <property type="evidence" value="ECO:0007669"/>
    <property type="project" value="UniProtKB-KW"/>
</dbReference>
<evidence type="ECO:0000256" key="5">
    <source>
        <dbReference type="ARBA" id="ARBA00022723"/>
    </source>
</evidence>
<dbReference type="GO" id="GO:0006629">
    <property type="term" value="P:lipid metabolic process"/>
    <property type="evidence" value="ECO:0007669"/>
    <property type="project" value="UniProtKB-ARBA"/>
</dbReference>
<dbReference type="InterPro" id="IPR002401">
    <property type="entry name" value="Cyt_P450_E_grp-I"/>
</dbReference>
<evidence type="ECO:0000256" key="8">
    <source>
        <dbReference type="ARBA" id="ARBA00023004"/>
    </source>
</evidence>
<dbReference type="InterPro" id="IPR036396">
    <property type="entry name" value="Cyt_P450_sf"/>
</dbReference>
<keyword evidence="7 12" id="KW-0560">Oxidoreductase</keyword>
<organism evidence="13 14">
    <name type="scientific">Carex littledalei</name>
    <dbReference type="NCBI Taxonomy" id="544730"/>
    <lineage>
        <taxon>Eukaryota</taxon>
        <taxon>Viridiplantae</taxon>
        <taxon>Streptophyta</taxon>
        <taxon>Embryophyta</taxon>
        <taxon>Tracheophyta</taxon>
        <taxon>Spermatophyta</taxon>
        <taxon>Magnoliopsida</taxon>
        <taxon>Liliopsida</taxon>
        <taxon>Poales</taxon>
        <taxon>Cyperaceae</taxon>
        <taxon>Cyperoideae</taxon>
        <taxon>Cariceae</taxon>
        <taxon>Carex</taxon>
        <taxon>Carex subgen. Euthyceras</taxon>
    </lineage>
</organism>